<feature type="transmembrane region" description="Helical" evidence="1">
    <location>
        <begin position="265"/>
        <end position="286"/>
    </location>
</feature>
<organism evidence="2 3">
    <name type="scientific">Occultella gossypii</name>
    <dbReference type="NCBI Taxonomy" id="2800820"/>
    <lineage>
        <taxon>Bacteria</taxon>
        <taxon>Bacillati</taxon>
        <taxon>Actinomycetota</taxon>
        <taxon>Actinomycetes</taxon>
        <taxon>Micrococcales</taxon>
        <taxon>Ruaniaceae</taxon>
        <taxon>Occultella</taxon>
    </lineage>
</organism>
<sequence>MSAPAASSATQVPARGRTAGRGATFARVVASEWTKLTSLRSSFLLAAATVAVSWALTYVSANASSVDPGFDPLSSLTSGLVLSPLGLMILGVLVGTGEFSTGTFRSTFTAVPRRLPVLAAQVVVTAAFALVVALLAVGAAVLGIVPAAGSREINLDLTGDGTPLVLAGMTLYLAGMALFGLAVGALLRHSARAVVTAVTVTLVLPIVLMLASDLSTDPMAPAESGPPPAEAVVNTIVTLLPSGAGSLMTTPDISGIEGAPDLGPWGGGAVLGAWILVPLAGAAVRLRARDVT</sequence>
<name>A0ABS7SDR5_9MICO</name>
<evidence type="ECO:0000313" key="2">
    <source>
        <dbReference type="EMBL" id="MBZ2197889.1"/>
    </source>
</evidence>
<accession>A0ABS7SDR5</accession>
<reference evidence="2 3" key="1">
    <citation type="submission" date="2021-04" db="EMBL/GenBank/DDBJ databases">
        <title>Ruania sp. nov., isolated from sandy soil of mangrove forest.</title>
        <authorList>
            <person name="Ge X."/>
            <person name="Huang R."/>
            <person name="Liu W."/>
        </authorList>
    </citation>
    <scope>NUCLEOTIDE SEQUENCE [LARGE SCALE GENOMIC DNA]</scope>
    <source>
        <strain evidence="2 3">N2-46</strain>
    </source>
</reference>
<evidence type="ECO:0000256" key="1">
    <source>
        <dbReference type="SAM" id="Phobius"/>
    </source>
</evidence>
<comment type="caution">
    <text evidence="2">The sequence shown here is derived from an EMBL/GenBank/DDBJ whole genome shotgun (WGS) entry which is preliminary data.</text>
</comment>
<feature type="transmembrane region" description="Helical" evidence="1">
    <location>
        <begin position="73"/>
        <end position="94"/>
    </location>
</feature>
<keyword evidence="1" id="KW-0472">Membrane</keyword>
<dbReference type="RefSeq" id="WP_223408137.1">
    <property type="nucleotide sequence ID" value="NZ_JAGSHT010000016.1"/>
</dbReference>
<protein>
    <submittedName>
        <fullName evidence="2">ABC transporter permease subunit</fullName>
    </submittedName>
</protein>
<evidence type="ECO:0000313" key="3">
    <source>
        <dbReference type="Proteomes" id="UP000826651"/>
    </source>
</evidence>
<dbReference type="EMBL" id="JAGSHT010000016">
    <property type="protein sequence ID" value="MBZ2197889.1"/>
    <property type="molecule type" value="Genomic_DNA"/>
</dbReference>
<dbReference type="Proteomes" id="UP000826651">
    <property type="component" value="Unassembled WGS sequence"/>
</dbReference>
<keyword evidence="3" id="KW-1185">Reference proteome</keyword>
<gene>
    <name evidence="2" type="ORF">KCQ71_17145</name>
</gene>
<keyword evidence="1" id="KW-0812">Transmembrane</keyword>
<feature type="transmembrane region" description="Helical" evidence="1">
    <location>
        <begin position="115"/>
        <end position="144"/>
    </location>
</feature>
<keyword evidence="1" id="KW-1133">Transmembrane helix</keyword>
<feature type="transmembrane region" description="Helical" evidence="1">
    <location>
        <begin position="164"/>
        <end position="187"/>
    </location>
</feature>
<feature type="transmembrane region" description="Helical" evidence="1">
    <location>
        <begin position="43"/>
        <end position="61"/>
    </location>
</feature>
<feature type="transmembrane region" description="Helical" evidence="1">
    <location>
        <begin position="194"/>
        <end position="211"/>
    </location>
</feature>
<proteinExistence type="predicted"/>